<gene>
    <name evidence="1" type="ordered locus">VEA_003287</name>
</gene>
<organism evidence="1 2">
    <name type="scientific">Vibrio antiquarius (strain Ex25)</name>
    <dbReference type="NCBI Taxonomy" id="150340"/>
    <lineage>
        <taxon>Bacteria</taxon>
        <taxon>Pseudomonadati</taxon>
        <taxon>Pseudomonadota</taxon>
        <taxon>Gammaproteobacteria</taxon>
        <taxon>Vibrionales</taxon>
        <taxon>Vibrionaceae</taxon>
        <taxon>Vibrio</taxon>
        <taxon>Vibrio diabolicus subgroup</taxon>
    </lineage>
</organism>
<sequence>MANLTQEQIMLIKWMKTGRTFQVCSDYCPTQGDVQPKSRLPIQLHQKTIHKLVKEGLIEYASQKYFGLRWDVFSLTSKGKTLL</sequence>
<protein>
    <submittedName>
        <fullName evidence="1">Uncharacterized protein</fullName>
    </submittedName>
</protein>
<keyword evidence="2" id="KW-1185">Reference proteome</keyword>
<reference evidence="1" key="1">
    <citation type="submission" date="2009-10" db="EMBL/GenBank/DDBJ databases">
        <authorList>
            <consortium name="Los Alamos National Laboratory (LANL)"/>
            <consortium name="National Microbial Pathogen Data Resource (NMPDR)"/>
            <person name="Munk A.C."/>
            <person name="Tapia R."/>
            <person name="Green L."/>
            <person name="Rogers Y."/>
            <person name="Detter J.C."/>
            <person name="Bruce D."/>
            <person name="Brettin T.S."/>
            <person name="Colwell R."/>
            <person name="Huq A."/>
            <person name="Grim C.J."/>
            <person name="Hasan N.A."/>
            <person name="Vonstein V."/>
            <person name="Bartels D."/>
        </authorList>
    </citation>
    <scope>NUCLEOTIDE SEQUENCE</scope>
    <source>
        <strain evidence="1">EX25</strain>
    </source>
</reference>
<proteinExistence type="predicted"/>
<dbReference type="Proteomes" id="UP000002571">
    <property type="component" value="Chromosome 1"/>
</dbReference>
<evidence type="ECO:0000313" key="2">
    <source>
        <dbReference type="Proteomes" id="UP000002571"/>
    </source>
</evidence>
<evidence type="ECO:0000313" key="1">
    <source>
        <dbReference type="EMBL" id="ACY51447.1"/>
    </source>
</evidence>
<name>A0ACA6QM73_VIBAE</name>
<accession>A0ACA6QM73</accession>
<dbReference type="EMBL" id="CP001805">
    <property type="protein sequence ID" value="ACY51447.1"/>
    <property type="molecule type" value="Genomic_DNA"/>
</dbReference>